<keyword evidence="3" id="KW-0808">Transferase</keyword>
<proteinExistence type="predicted"/>
<keyword evidence="4" id="KW-0012">Acyltransferase</keyword>
<dbReference type="PANTHER" id="PTHR36449">
    <property type="entry name" value="ACETYLTRANSFERASE-RELATED"/>
    <property type="match status" value="1"/>
</dbReference>
<dbReference type="PROSITE" id="PS51186">
    <property type="entry name" value="GNAT"/>
    <property type="match status" value="1"/>
</dbReference>
<keyword evidence="2" id="KW-1277">Toxin-antitoxin system</keyword>
<dbReference type="AlphaFoldDB" id="A0A8T7H3K9"/>
<evidence type="ECO:0000256" key="3">
    <source>
        <dbReference type="ARBA" id="ARBA00022679"/>
    </source>
</evidence>
<dbReference type="SUPFAM" id="SSF55729">
    <property type="entry name" value="Acyl-CoA N-acyltransferases (Nat)"/>
    <property type="match status" value="1"/>
</dbReference>
<evidence type="ECO:0000313" key="8">
    <source>
        <dbReference type="Proteomes" id="UP000737555"/>
    </source>
</evidence>
<dbReference type="InterPro" id="IPR000182">
    <property type="entry name" value="GNAT_dom"/>
</dbReference>
<accession>A0A8T7H3K9</accession>
<dbReference type="PANTHER" id="PTHR36449:SF1">
    <property type="entry name" value="ACETYLTRANSFERASE"/>
    <property type="match status" value="1"/>
</dbReference>
<evidence type="ECO:0000256" key="2">
    <source>
        <dbReference type="ARBA" id="ARBA00022649"/>
    </source>
</evidence>
<feature type="domain" description="N-acetyltransferase" evidence="6">
    <location>
        <begin position="3"/>
        <end position="160"/>
    </location>
</feature>
<name>A0A8T7H3K9_9EURY</name>
<dbReference type="Pfam" id="PF13508">
    <property type="entry name" value="Acetyltransf_7"/>
    <property type="match status" value="1"/>
</dbReference>
<dbReference type="InterPro" id="IPR016181">
    <property type="entry name" value="Acyl_CoA_acyltransferase"/>
</dbReference>
<evidence type="ECO:0000259" key="6">
    <source>
        <dbReference type="PROSITE" id="PS51186"/>
    </source>
</evidence>
<evidence type="ECO:0000256" key="4">
    <source>
        <dbReference type="ARBA" id="ARBA00023315"/>
    </source>
</evidence>
<dbReference type="Proteomes" id="UP000737555">
    <property type="component" value="Unassembled WGS sequence"/>
</dbReference>
<dbReference type="CDD" id="cd04301">
    <property type="entry name" value="NAT_SF"/>
    <property type="match status" value="1"/>
</dbReference>
<evidence type="ECO:0000256" key="5">
    <source>
        <dbReference type="ARBA" id="ARBA00049880"/>
    </source>
</evidence>
<reference evidence="7" key="1">
    <citation type="submission" date="2020-05" db="EMBL/GenBank/DDBJ databases">
        <title>The first insight into the ecology of ammonia-tolerant syntrophic propionate oxidizing bacteria.</title>
        <authorList>
            <person name="Singh A."/>
            <person name="Schnurer A."/>
            <person name="Westerholm M."/>
        </authorList>
    </citation>
    <scope>NUCLEOTIDE SEQUENCE</scope>
    <source>
        <strain evidence="7">MAG54</strain>
    </source>
</reference>
<dbReference type="EMBL" id="JABMJE010000078">
    <property type="protein sequence ID" value="NQS78342.1"/>
    <property type="molecule type" value="Genomic_DNA"/>
</dbReference>
<protein>
    <submittedName>
        <fullName evidence="7">GNAT family N-acetyltransferase</fullName>
    </submittedName>
</protein>
<comment type="catalytic activity">
    <reaction evidence="5">
        <text>glycyl-tRNA(Gly) + acetyl-CoA = N-acetylglycyl-tRNA(Gly) + CoA + H(+)</text>
        <dbReference type="Rhea" id="RHEA:81867"/>
        <dbReference type="Rhea" id="RHEA-COMP:9683"/>
        <dbReference type="Rhea" id="RHEA-COMP:19766"/>
        <dbReference type="ChEBI" id="CHEBI:15378"/>
        <dbReference type="ChEBI" id="CHEBI:57287"/>
        <dbReference type="ChEBI" id="CHEBI:57288"/>
        <dbReference type="ChEBI" id="CHEBI:78522"/>
        <dbReference type="ChEBI" id="CHEBI:232036"/>
    </reaction>
</comment>
<comment type="caution">
    <text evidence="7">The sequence shown here is derived from an EMBL/GenBank/DDBJ whole genome shotgun (WGS) entry which is preliminary data.</text>
</comment>
<dbReference type="GO" id="GO:0016747">
    <property type="term" value="F:acyltransferase activity, transferring groups other than amino-acyl groups"/>
    <property type="evidence" value="ECO:0007669"/>
    <property type="project" value="InterPro"/>
</dbReference>
<sequence length="170" mass="19539">MALHFSSLSRDLDVSTFSCGHADLDEFLIEDSMEYQQERLSVTRLAYINSEIVGFFTLVTDCIDAKQVAPEDGRREYPYRKYPAIKVARLATSKKHQRNGIGSLMLREVLALTIMISEYVGCRIITVDAKPESVGFYEKFGFKRAKSRRSDPVPMYMDYHRLLEEEHLTG</sequence>
<keyword evidence="1" id="KW-0678">Repressor</keyword>
<dbReference type="Gene3D" id="3.40.630.30">
    <property type="match status" value="1"/>
</dbReference>
<organism evidence="7 8">
    <name type="scientific">Methanoculleus bourgensis</name>
    <dbReference type="NCBI Taxonomy" id="83986"/>
    <lineage>
        <taxon>Archaea</taxon>
        <taxon>Methanobacteriati</taxon>
        <taxon>Methanobacteriota</taxon>
        <taxon>Stenosarchaea group</taxon>
        <taxon>Methanomicrobia</taxon>
        <taxon>Methanomicrobiales</taxon>
        <taxon>Methanomicrobiaceae</taxon>
        <taxon>Methanoculleus</taxon>
    </lineage>
</organism>
<gene>
    <name evidence="7" type="ORF">HQQ74_06500</name>
</gene>
<evidence type="ECO:0000313" key="7">
    <source>
        <dbReference type="EMBL" id="NQS78342.1"/>
    </source>
</evidence>
<evidence type="ECO:0000256" key="1">
    <source>
        <dbReference type="ARBA" id="ARBA00022491"/>
    </source>
</evidence>